<gene>
    <name evidence="1" type="primary">209</name>
    <name evidence="1" type="ORF">SEA_QUI_209</name>
</gene>
<dbReference type="RefSeq" id="YP_010660575.1">
    <property type="nucleotide sequence ID" value="NC_070877.1"/>
</dbReference>
<evidence type="ECO:0000313" key="1">
    <source>
        <dbReference type="EMBL" id="QED11697.1"/>
    </source>
</evidence>
<dbReference type="GeneID" id="77936569"/>
<sequence length="81" mass="9697">MTLTPLQEAEQEWRVIPEFESYEINLLKDIRYVENKTRLHHSLSVNGYRYYHLNSEPGLVRLRCSDDLLNITFPELKDDTE</sequence>
<dbReference type="EMBL" id="MN183282">
    <property type="protein sequence ID" value="QED11697.1"/>
    <property type="molecule type" value="Genomic_DNA"/>
</dbReference>
<name>A0A5B8WIV5_9CAUD</name>
<keyword evidence="2" id="KW-1185">Reference proteome</keyword>
<dbReference type="KEGG" id="vg:77936569"/>
<protein>
    <submittedName>
        <fullName evidence="1">Uncharacterized protein</fullName>
    </submittedName>
</protein>
<dbReference type="Proteomes" id="UP000321915">
    <property type="component" value="Segment"/>
</dbReference>
<reference evidence="1 2" key="1">
    <citation type="submission" date="2019-07" db="EMBL/GenBank/DDBJ databases">
        <authorList>
            <person name="Abdullah A."/>
            <person name="Lima G.C."/>
            <person name="Cuneo C.K."/>
            <person name="Ennest D.C."/>
            <person name="Fritz K.J."/>
            <person name="Johnson B.T."/>
            <person name="Larson S.M."/>
            <person name="Lemunyete M.N."/>
            <person name="Murray M.B."/>
            <person name="Osmond D.E."/>
            <person name="Patras K.A."/>
            <person name="Ransibrahmanakul S."/>
            <person name="Simpson K.A."/>
            <person name="Thull B.S."/>
            <person name="Wetzel S."/>
            <person name="Bonilla J.A."/>
            <person name="Klyczek K."/>
            <person name="Garlena R.A."/>
            <person name="Russell D.A."/>
            <person name="Pope W.H."/>
            <person name="Jacobs-Sera D."/>
            <person name="Hatfull G.F."/>
        </authorList>
    </citation>
    <scope>NUCLEOTIDE SEQUENCE [LARGE SCALE GENOMIC DNA]</scope>
</reference>
<proteinExistence type="predicted"/>
<organism evidence="1 2">
    <name type="scientific">Arthrobacter phage Qui</name>
    <dbReference type="NCBI Taxonomy" id="2603260"/>
    <lineage>
        <taxon>Viruses</taxon>
        <taxon>Duplodnaviria</taxon>
        <taxon>Heunggongvirae</taxon>
        <taxon>Uroviricota</taxon>
        <taxon>Caudoviricetes</taxon>
        <taxon>Quivirus</taxon>
        <taxon>Quivirus qui</taxon>
    </lineage>
</organism>
<accession>A0A5B8WIV5</accession>
<evidence type="ECO:0000313" key="2">
    <source>
        <dbReference type="Proteomes" id="UP000321915"/>
    </source>
</evidence>